<dbReference type="PROSITE" id="PS50075">
    <property type="entry name" value="CARRIER"/>
    <property type="match status" value="1"/>
</dbReference>
<dbReference type="InterPro" id="IPR042099">
    <property type="entry name" value="ANL_N_sf"/>
</dbReference>
<dbReference type="PANTHER" id="PTHR22754">
    <property type="entry name" value="DISCO-INTERACTING PROTEIN 2 DIP2 -RELATED"/>
    <property type="match status" value="1"/>
</dbReference>
<evidence type="ECO:0000313" key="5">
    <source>
        <dbReference type="EMBL" id="SFM34109.1"/>
    </source>
</evidence>
<dbReference type="EMBL" id="FOUF01000013">
    <property type="protein sequence ID" value="SFM34109.1"/>
    <property type="molecule type" value="Genomic_DNA"/>
</dbReference>
<dbReference type="AlphaFoldDB" id="A0A1I4Q226"/>
<dbReference type="Pfam" id="PF00501">
    <property type="entry name" value="AMP-binding"/>
    <property type="match status" value="1"/>
</dbReference>
<name>A0A1I4Q226_9PROT</name>
<dbReference type="SUPFAM" id="SSF56801">
    <property type="entry name" value="Acetyl-CoA synthetase-like"/>
    <property type="match status" value="1"/>
</dbReference>
<evidence type="ECO:0000259" key="4">
    <source>
        <dbReference type="PROSITE" id="PS50075"/>
    </source>
</evidence>
<organism evidence="5 6">
    <name type="scientific">Nitrosomonas nitrosa</name>
    <dbReference type="NCBI Taxonomy" id="52442"/>
    <lineage>
        <taxon>Bacteria</taxon>
        <taxon>Pseudomonadati</taxon>
        <taxon>Pseudomonadota</taxon>
        <taxon>Betaproteobacteria</taxon>
        <taxon>Nitrosomonadales</taxon>
        <taxon>Nitrosomonadaceae</taxon>
        <taxon>Nitrosomonas</taxon>
    </lineage>
</organism>
<protein>
    <submittedName>
        <fullName evidence="5">Acyl carrier protein</fullName>
    </submittedName>
</protein>
<dbReference type="RefSeq" id="WP_090668681.1">
    <property type="nucleotide sequence ID" value="NZ_FOUF01000013.1"/>
</dbReference>
<gene>
    <name evidence="5" type="ORF">SAMN05421880_11374</name>
</gene>
<dbReference type="Pfam" id="PF01553">
    <property type="entry name" value="Acyltransferase"/>
    <property type="match status" value="1"/>
</dbReference>
<feature type="transmembrane region" description="Helical" evidence="3">
    <location>
        <begin position="698"/>
        <end position="720"/>
    </location>
</feature>
<keyword evidence="3" id="KW-1133">Transmembrane helix</keyword>
<accession>A0A1I4Q226</accession>
<dbReference type="CDD" id="cd05931">
    <property type="entry name" value="FAAL"/>
    <property type="match status" value="1"/>
</dbReference>
<reference evidence="5 6" key="1">
    <citation type="submission" date="2016-10" db="EMBL/GenBank/DDBJ databases">
        <authorList>
            <person name="de Groot N.N."/>
        </authorList>
    </citation>
    <scope>NUCLEOTIDE SEQUENCE [LARGE SCALE GENOMIC DNA]</scope>
    <source>
        <strain evidence="5 6">Nm146</strain>
    </source>
</reference>
<proteinExistence type="inferred from homology"/>
<dbReference type="GO" id="GO:0070566">
    <property type="term" value="F:adenylyltransferase activity"/>
    <property type="evidence" value="ECO:0007669"/>
    <property type="project" value="TreeGrafter"/>
</dbReference>
<dbReference type="InterPro" id="IPR045851">
    <property type="entry name" value="AMP-bd_C_sf"/>
</dbReference>
<dbReference type="STRING" id="52442.SAMN05421880_11374"/>
<evidence type="ECO:0000256" key="1">
    <source>
        <dbReference type="ARBA" id="ARBA00006432"/>
    </source>
</evidence>
<dbReference type="SUPFAM" id="SSF47336">
    <property type="entry name" value="ACP-like"/>
    <property type="match status" value="1"/>
</dbReference>
<evidence type="ECO:0000256" key="3">
    <source>
        <dbReference type="SAM" id="Phobius"/>
    </source>
</evidence>
<dbReference type="InterPro" id="IPR009081">
    <property type="entry name" value="PP-bd_ACP"/>
</dbReference>
<dbReference type="GO" id="GO:0005886">
    <property type="term" value="C:plasma membrane"/>
    <property type="evidence" value="ECO:0007669"/>
    <property type="project" value="TreeGrafter"/>
</dbReference>
<dbReference type="GO" id="GO:0016746">
    <property type="term" value="F:acyltransferase activity"/>
    <property type="evidence" value="ECO:0007669"/>
    <property type="project" value="InterPro"/>
</dbReference>
<evidence type="ECO:0000256" key="2">
    <source>
        <dbReference type="ARBA" id="ARBA00022598"/>
    </source>
</evidence>
<dbReference type="Gene3D" id="3.40.50.12780">
    <property type="entry name" value="N-terminal domain of ligase-like"/>
    <property type="match status" value="1"/>
</dbReference>
<dbReference type="InterPro" id="IPR000873">
    <property type="entry name" value="AMP-dep_synth/lig_dom"/>
</dbReference>
<dbReference type="GO" id="GO:0071766">
    <property type="term" value="P:Actinobacterium-type cell wall biogenesis"/>
    <property type="evidence" value="ECO:0007669"/>
    <property type="project" value="UniProtKB-ARBA"/>
</dbReference>
<keyword evidence="2" id="KW-0436">Ligase</keyword>
<dbReference type="InterPro" id="IPR020845">
    <property type="entry name" value="AMP-binding_CS"/>
</dbReference>
<dbReference type="Pfam" id="PF00550">
    <property type="entry name" value="PP-binding"/>
    <property type="match status" value="1"/>
</dbReference>
<feature type="domain" description="Carrier" evidence="4">
    <location>
        <begin position="2"/>
        <end position="86"/>
    </location>
</feature>
<dbReference type="CDD" id="cd07989">
    <property type="entry name" value="LPLAT_AGPAT-like"/>
    <property type="match status" value="1"/>
</dbReference>
<dbReference type="GO" id="GO:0006633">
    <property type="term" value="P:fatty acid biosynthetic process"/>
    <property type="evidence" value="ECO:0007669"/>
    <property type="project" value="TreeGrafter"/>
</dbReference>
<dbReference type="InterPro" id="IPR002123">
    <property type="entry name" value="Plipid/glycerol_acylTrfase"/>
</dbReference>
<dbReference type="PANTHER" id="PTHR22754:SF32">
    <property type="entry name" value="DISCO-INTERACTING PROTEIN 2"/>
    <property type="match status" value="1"/>
</dbReference>
<dbReference type="GO" id="GO:0016874">
    <property type="term" value="F:ligase activity"/>
    <property type="evidence" value="ECO:0007669"/>
    <property type="project" value="UniProtKB-KW"/>
</dbReference>
<dbReference type="SMART" id="SM00563">
    <property type="entry name" value="PlsC"/>
    <property type="match status" value="1"/>
</dbReference>
<dbReference type="Proteomes" id="UP000199561">
    <property type="component" value="Unassembled WGS sequence"/>
</dbReference>
<comment type="similarity">
    <text evidence="1">Belongs to the ATP-dependent AMP-binding enzyme family.</text>
</comment>
<dbReference type="PROSITE" id="PS00455">
    <property type="entry name" value="AMP_BINDING"/>
    <property type="match status" value="1"/>
</dbReference>
<dbReference type="FunFam" id="3.40.50.12780:FF:000013">
    <property type="entry name" value="Long-chain-fatty-acid--AMP ligase FadD32"/>
    <property type="match status" value="1"/>
</dbReference>
<keyword evidence="3" id="KW-0472">Membrane</keyword>
<dbReference type="InterPro" id="IPR040097">
    <property type="entry name" value="FAAL/FAAC"/>
</dbReference>
<dbReference type="Gene3D" id="3.30.300.30">
    <property type="match status" value="1"/>
</dbReference>
<evidence type="ECO:0000313" key="6">
    <source>
        <dbReference type="Proteomes" id="UP000199561"/>
    </source>
</evidence>
<sequence>MVTEEQKLSEMFEIIRGLGKELKIQPKTLNALTLDSSFDKDLGFDSLTRVEFISRIELHFKIKLPDRVFATADTPRALLREILNASTMQEARSIHAGEPVAQAISMAVPQRAETLLDVLDWHAHTHPDRPHIKFYSDDEQEKIITYGNLKEEAERIALGLQMLGVKAGETVSLMLPTSHDYFFSFFGILICGAIPVPIYPPARLSQLEDHLLRHRSILENCRAVILITVPEAKAVAHLLMSQVSSLQKVITPNELQTQQGQVLYPNRLAEDIALLQYTSGSTGKPKGVTLTHANLLANIRAMGERINVDSNDIFVSWLPLYHDMGLIGAWLGSLYFSTYLVIMSPLHFLAKPERWLWAVHRNRATLTAAPNFAYEICLKRIRDEDLKGLQLHSLKAVFNGAETIIPGTLMRFYERFSPYGLQLEALMPVYGLAECSVGLSFPPIGRGPRFDKIDRVHFMKTEQAIPANDNEHALCFVSCGEPLAGHEIRIVDMNGRELPERHQGLLQFRGPSTTCGYFRNPEKNKILFDDGWLNSGDFAYIADGEVYITGRQKDIIIRAGQNIYPDEIEDAINKIDGIRKGCVAVFGSASHERGTERLIVLAETHESRMTNLENIRSKINSEVMALTGAPPDEIVLAPPHSVLKTSSGKIRRDACREMYERGSITTVRAPWLQVIRLLGISLIPQIRRGLRSLKASSYALYAWLVLITLALPTWLLVQILPRLRWRWRLIGLSTRVLAFATATRINIKGLEHLPPPGTPCVLVCNHASYVDGLILAATLPRPVSFIAKEELNRQFIAGHFLRRIGAEFVERFDTQKGAQDAKRITRLVADGHTALFFPEGTFSRIPGLLPFHMGAFTTAVEAHVPIIPIAIRGSRSILRAGSWLPRHYPISISIGEPIYPNESAKWDPWRSAVALRDHVRNHMLAEIGEPDLNYEKTVRSS</sequence>
<dbReference type="SUPFAM" id="SSF69593">
    <property type="entry name" value="Glycerol-3-phosphate (1)-acyltransferase"/>
    <property type="match status" value="1"/>
</dbReference>
<keyword evidence="3" id="KW-0812">Transmembrane</keyword>
<dbReference type="InterPro" id="IPR036736">
    <property type="entry name" value="ACP-like_sf"/>
</dbReference>
<dbReference type="Gene3D" id="1.10.1200.10">
    <property type="entry name" value="ACP-like"/>
    <property type="match status" value="1"/>
</dbReference>
<keyword evidence="6" id="KW-1185">Reference proteome</keyword>